<evidence type="ECO:0000256" key="1">
    <source>
        <dbReference type="SAM" id="Phobius"/>
    </source>
</evidence>
<name>A0A1H3Z3G8_9BACT</name>
<dbReference type="Gene3D" id="6.20.350.10">
    <property type="match status" value="1"/>
</dbReference>
<keyword evidence="3" id="KW-1185">Reference proteome</keyword>
<dbReference type="Proteomes" id="UP000183253">
    <property type="component" value="Unassembled WGS sequence"/>
</dbReference>
<sequence>MQHTQRTTRIRFAAACGLAALILAAVFLHAPWWLALTAVAAVTAAAVRLWRRRPAYRRNGMEYFDRIISGGIRYQLVSFITVIVVVVGVCILLAIWSDCSILTHDDGWGKARGVIYHFLDPGYLNDDETPAVQGFMLIISLMGMVLLGGLLITTLSNIVERRVNGVERGLVNYPGIRDHYVVIGYGEISVCLLLNIFRHESERLPKTGKRQTAKLPKIILMTNQDIPCVRARIQSQLAPELERKVILYAGNIESREHLAKLNIDTAREVYILGEREEYGRDSKNLECVRIIRELRGETKTPLKVNVQFDRPASYSIIQKLALPAEFIADDDGKSVIYFRPFNFYENWARLLWGHYKEADYADLDFKPLDCDGRHVHLIIVGFNRMGRALLLEALRLCHYPNYDERTGANRTRITVIDKAMDDLLPQFRSQYPYLEQIGDIGVEYVKGRVEDTAVREMITAAATDSRELVTIAVCLQDPDLSLSTGLSLPEEAYYIIGREPEGCIAGNNDNVRILIRQELQQGIGEILDADKRKFKHVKVFGMLTDGISGHLLDDTAAMWVNAYYDLKYAPGKGSPKHPVYAAYAKYLETHQLEGTDILDLAAMPAHRAEAERTARLLWYLTSEDFRFSNRYQTEMYGIYQRYAENSALHEMEHRRWCADRSIIGYRDTCAERLKDIDCFKLHWSIVPFKDLPEKERDKDRDVIGNMKKILNLGPSTLD</sequence>
<evidence type="ECO:0000313" key="2">
    <source>
        <dbReference type="EMBL" id="SEA18245.1"/>
    </source>
</evidence>
<organism evidence="2 3">
    <name type="scientific">Alistipes timonensis JC136</name>
    <dbReference type="NCBI Taxonomy" id="1033731"/>
    <lineage>
        <taxon>Bacteria</taxon>
        <taxon>Pseudomonadati</taxon>
        <taxon>Bacteroidota</taxon>
        <taxon>Bacteroidia</taxon>
        <taxon>Bacteroidales</taxon>
        <taxon>Rikenellaceae</taxon>
        <taxon>Alistipes</taxon>
    </lineage>
</organism>
<feature type="transmembrane region" description="Helical" evidence="1">
    <location>
        <begin position="180"/>
        <end position="197"/>
    </location>
</feature>
<protein>
    <recommendedName>
        <fullName evidence="4">TrkA-N domain-containing protein</fullName>
    </recommendedName>
</protein>
<dbReference type="RefSeq" id="WP_010264206.1">
    <property type="nucleotide sequence ID" value="NZ_CAEG01000012.1"/>
</dbReference>
<reference evidence="2 3" key="1">
    <citation type="submission" date="2016-10" db="EMBL/GenBank/DDBJ databases">
        <authorList>
            <person name="de Groot N.N."/>
        </authorList>
    </citation>
    <scope>NUCLEOTIDE SEQUENCE [LARGE SCALE GENOMIC DNA]</scope>
    <source>
        <strain evidence="2 3">DSM 25383</strain>
    </source>
</reference>
<dbReference type="EMBL" id="FNRI01000002">
    <property type="protein sequence ID" value="SEA18245.1"/>
    <property type="molecule type" value="Genomic_DNA"/>
</dbReference>
<feature type="transmembrane region" description="Helical" evidence="1">
    <location>
        <begin position="12"/>
        <end position="28"/>
    </location>
</feature>
<feature type="transmembrane region" description="Helical" evidence="1">
    <location>
        <begin position="135"/>
        <end position="159"/>
    </location>
</feature>
<dbReference type="OrthoDB" id="713222at2"/>
<feature type="transmembrane region" description="Helical" evidence="1">
    <location>
        <begin position="34"/>
        <end position="51"/>
    </location>
</feature>
<gene>
    <name evidence="2" type="ORF">SAMN05444145_10280</name>
</gene>
<keyword evidence="1" id="KW-1133">Transmembrane helix</keyword>
<keyword evidence="1" id="KW-0472">Membrane</keyword>
<evidence type="ECO:0008006" key="4">
    <source>
        <dbReference type="Google" id="ProtNLM"/>
    </source>
</evidence>
<keyword evidence="1" id="KW-0812">Transmembrane</keyword>
<proteinExistence type="predicted"/>
<feature type="transmembrane region" description="Helical" evidence="1">
    <location>
        <begin position="72"/>
        <end position="96"/>
    </location>
</feature>
<dbReference type="AlphaFoldDB" id="A0A1H3Z3G8"/>
<dbReference type="Gene3D" id="3.40.50.720">
    <property type="entry name" value="NAD(P)-binding Rossmann-like Domain"/>
    <property type="match status" value="1"/>
</dbReference>
<evidence type="ECO:0000313" key="3">
    <source>
        <dbReference type="Proteomes" id="UP000183253"/>
    </source>
</evidence>
<dbReference type="STRING" id="1033731.SAMN05444145_10280"/>
<accession>A0A1H3Z3G8</accession>